<keyword evidence="2" id="KW-1185">Reference proteome</keyword>
<organism evidence="1 2">
    <name type="scientific">Mycobacteroides saopaulense</name>
    <dbReference type="NCBI Taxonomy" id="1578165"/>
    <lineage>
        <taxon>Bacteria</taxon>
        <taxon>Bacillati</taxon>
        <taxon>Actinomycetota</taxon>
        <taxon>Actinomycetes</taxon>
        <taxon>Mycobacteriales</taxon>
        <taxon>Mycobacteriaceae</taxon>
        <taxon>Mycobacteroides</taxon>
    </lineage>
</organism>
<gene>
    <name evidence="1" type="ORF">BKG73_16890</name>
</gene>
<dbReference type="RefSeq" id="WP_070911233.1">
    <property type="nucleotide sequence ID" value="NZ_MLIC01000003.1"/>
</dbReference>
<proteinExistence type="predicted"/>
<name>A0ABX3BY86_9MYCO</name>
<evidence type="ECO:0000313" key="2">
    <source>
        <dbReference type="Proteomes" id="UP000179621"/>
    </source>
</evidence>
<protein>
    <submittedName>
        <fullName evidence="1">Uncharacterized protein</fullName>
    </submittedName>
</protein>
<comment type="caution">
    <text evidence="1">The sequence shown here is derived from an EMBL/GenBank/DDBJ whole genome shotgun (WGS) entry which is preliminary data.</text>
</comment>
<sequence>MRVVVAGIVVSVIAGVLGSFLYNHYLGAKQAVVNDRRIVEDKILTDAQTPAVRVYLDQGPTAWASWSSNEEIDIPPGQLRGTTETGLPADGSAVHPEMPYTHDMQTSQVTTWFAFTITGLRNNPVRVTSIKAVIDAQRPPPAGTVFYAVPQGAAEKQDFAIDFGSPDLNARLQTAEGVPTSVHYLNTKTLTLAKGESIGFNAMIVAPFYGIDIDYHLEFAFDDNSTVNVRDANGKSFRIVSYPIQAKRGYITAKDGPDNPQVDNFAIYPCTWPTECRNNAFRNWPYEK</sequence>
<evidence type="ECO:0000313" key="1">
    <source>
        <dbReference type="EMBL" id="OHU08710.1"/>
    </source>
</evidence>
<dbReference type="EMBL" id="MLIH01000027">
    <property type="protein sequence ID" value="OHU08710.1"/>
    <property type="molecule type" value="Genomic_DNA"/>
</dbReference>
<accession>A0ABX3BY86</accession>
<reference evidence="1 2" key="1">
    <citation type="submission" date="2016-10" db="EMBL/GenBank/DDBJ databases">
        <title>Evaluation of Human, Animal and Environmental Mycobacterium chelonae Isolates by Core Genome Phylogenomic Analysis, Targeted Gene Comparison, and Anti-microbial Susceptibility Patterns: A Tale of Mistaken Identities.</title>
        <authorList>
            <person name="Fogelson S.B."/>
            <person name="Camus A.C."/>
            <person name="Lorenz W."/>
            <person name="Vasireddy R."/>
            <person name="Vasireddy S."/>
            <person name="Smith T."/>
            <person name="Brown-Elliott B.A."/>
            <person name="Wallace R.J.Jr."/>
            <person name="Hasan N.A."/>
            <person name="Reischl U."/>
            <person name="Sanchez S."/>
        </authorList>
    </citation>
    <scope>NUCLEOTIDE SEQUENCE [LARGE SCALE GENOMIC DNA]</scope>
    <source>
        <strain evidence="1 2">8528</strain>
    </source>
</reference>
<dbReference type="Proteomes" id="UP000179621">
    <property type="component" value="Unassembled WGS sequence"/>
</dbReference>